<evidence type="ECO:0000256" key="4">
    <source>
        <dbReference type="PROSITE-ProRule" id="PRU00409"/>
    </source>
</evidence>
<evidence type="ECO:0000256" key="1">
    <source>
        <dbReference type="ARBA" id="ARBA00022598"/>
    </source>
</evidence>
<dbReference type="Pfam" id="PF13535">
    <property type="entry name" value="ATP-grasp_4"/>
    <property type="match status" value="1"/>
</dbReference>
<dbReference type="GO" id="GO:0046872">
    <property type="term" value="F:metal ion binding"/>
    <property type="evidence" value="ECO:0007669"/>
    <property type="project" value="InterPro"/>
</dbReference>
<feature type="domain" description="ATP-grasp" evidence="5">
    <location>
        <begin position="99"/>
        <end position="292"/>
    </location>
</feature>
<evidence type="ECO:0000256" key="3">
    <source>
        <dbReference type="ARBA" id="ARBA00022840"/>
    </source>
</evidence>
<dbReference type="OrthoDB" id="9803907at2"/>
<dbReference type="AlphaFoldDB" id="C3X8L1"/>
<evidence type="ECO:0000256" key="2">
    <source>
        <dbReference type="ARBA" id="ARBA00022741"/>
    </source>
</evidence>
<keyword evidence="2 4" id="KW-0547">Nucleotide-binding</keyword>
<evidence type="ECO:0000259" key="5">
    <source>
        <dbReference type="PROSITE" id="PS50975"/>
    </source>
</evidence>
<dbReference type="STRING" id="847.BRW83_1676"/>
<dbReference type="GeneID" id="77135527"/>
<dbReference type="Gene3D" id="3.30.470.20">
    <property type="entry name" value="ATP-grasp fold, B domain"/>
    <property type="match status" value="1"/>
</dbReference>
<keyword evidence="3 4" id="KW-0067">ATP-binding</keyword>
<keyword evidence="7" id="KW-1185">Reference proteome</keyword>
<dbReference type="PANTHER" id="PTHR43585:SF2">
    <property type="entry name" value="ATP-GRASP ENZYME FSQD"/>
    <property type="match status" value="1"/>
</dbReference>
<dbReference type="InterPro" id="IPR011761">
    <property type="entry name" value="ATP-grasp"/>
</dbReference>
<gene>
    <name evidence="6" type="ORF">OFBG_00565</name>
</gene>
<dbReference type="SUPFAM" id="SSF56059">
    <property type="entry name" value="Glutathione synthetase ATP-binding domain-like"/>
    <property type="match status" value="1"/>
</dbReference>
<evidence type="ECO:0000313" key="7">
    <source>
        <dbReference type="Proteomes" id="UP000005089"/>
    </source>
</evidence>
<accession>C3X8L1</accession>
<dbReference type="HOGENOM" id="CLU_029016_5_1_4"/>
<organism evidence="6 7">
    <name type="scientific">Oxalobacter formigenes OXCC13</name>
    <dbReference type="NCBI Taxonomy" id="556269"/>
    <lineage>
        <taxon>Bacteria</taxon>
        <taxon>Pseudomonadati</taxon>
        <taxon>Pseudomonadota</taxon>
        <taxon>Betaproteobacteria</taxon>
        <taxon>Burkholderiales</taxon>
        <taxon>Oxalobacteraceae</taxon>
        <taxon>Oxalobacter</taxon>
    </lineage>
</organism>
<dbReference type="Proteomes" id="UP000005089">
    <property type="component" value="Unassembled WGS sequence"/>
</dbReference>
<evidence type="ECO:0000313" key="6">
    <source>
        <dbReference type="EMBL" id="EEO29537.1"/>
    </source>
</evidence>
<reference evidence="6 7" key="1">
    <citation type="submission" date="2009-02" db="EMBL/GenBank/DDBJ databases">
        <title>The Genome Sequence of Oxalobacter formigenes OXCC13.</title>
        <authorList>
            <consortium name="The Broad Institute Genome Sequencing Platform"/>
            <person name="Ward D."/>
            <person name="Young S.K."/>
            <person name="Kodira C.D."/>
            <person name="Zeng Q."/>
            <person name="Koehrsen M."/>
            <person name="Alvarado L."/>
            <person name="Berlin A."/>
            <person name="Borenstein D."/>
            <person name="Chen Z."/>
            <person name="Engels R."/>
            <person name="Freedman E."/>
            <person name="Gellesch M."/>
            <person name="Goldberg J."/>
            <person name="Griggs A."/>
            <person name="Gujja S."/>
            <person name="Heiman D."/>
            <person name="Hepburn T."/>
            <person name="Howarth C."/>
            <person name="Jen D."/>
            <person name="Larson L."/>
            <person name="Lewis B."/>
            <person name="Mehta T."/>
            <person name="Park D."/>
            <person name="Pearson M."/>
            <person name="Roberts A."/>
            <person name="Saif S."/>
            <person name="Shea T."/>
            <person name="Shenoy N."/>
            <person name="Sisk P."/>
            <person name="Stolte C."/>
            <person name="Sykes S."/>
            <person name="Walk T."/>
            <person name="White J."/>
            <person name="Yandava C."/>
            <person name="Allison M.J."/>
            <person name="Lander E."/>
            <person name="Nusbaum C."/>
            <person name="Galagan J."/>
            <person name="Birren B."/>
        </authorList>
    </citation>
    <scope>NUCLEOTIDE SEQUENCE [LARGE SCALE GENOMIC DNA]</scope>
    <source>
        <strain evidence="6 7">OXCC13</strain>
    </source>
</reference>
<keyword evidence="1" id="KW-0436">Ligase</keyword>
<dbReference type="GO" id="GO:0005524">
    <property type="term" value="F:ATP binding"/>
    <property type="evidence" value="ECO:0007669"/>
    <property type="project" value="UniProtKB-UniRule"/>
</dbReference>
<dbReference type="InterPro" id="IPR052032">
    <property type="entry name" value="ATP-dep_AA_Ligase"/>
</dbReference>
<dbReference type="Gene3D" id="3.30.1490.20">
    <property type="entry name" value="ATP-grasp fold, A domain"/>
    <property type="match status" value="1"/>
</dbReference>
<dbReference type="InterPro" id="IPR013815">
    <property type="entry name" value="ATP_grasp_subdomain_1"/>
</dbReference>
<dbReference type="PROSITE" id="PS50975">
    <property type="entry name" value="ATP_GRASP"/>
    <property type="match status" value="1"/>
</dbReference>
<protein>
    <recommendedName>
        <fullName evidence="5">ATP-grasp domain-containing protein</fullName>
    </recommendedName>
</protein>
<name>C3X8L1_OXAFO</name>
<dbReference type="EMBL" id="GG658170">
    <property type="protein sequence ID" value="EEO29537.1"/>
    <property type="molecule type" value="Genomic_DNA"/>
</dbReference>
<dbReference type="GO" id="GO:0016874">
    <property type="term" value="F:ligase activity"/>
    <property type="evidence" value="ECO:0007669"/>
    <property type="project" value="UniProtKB-KW"/>
</dbReference>
<sequence length="382" mass="43794">MKILLLDTNVSSFPIYAELKKHTNEVYVCGNNETDFLANIAGKNYIKLDYSDSDILINHIQEKDYYAIVPGCNDISYLSCAKIKNNNPNVLIDDIEKADILFNKENFRCYSLSRKLPVPQIYDFENIADAKGKILVKPVDAYSGRGISVIENKGELENAVMNARNYSLSKKCLVEEYIVGNLYSHTAFISGGKIIHDFVVAEYGSANEFVVDTSYVDFSFEKNILKEIRECIEFIVNDLKLQDGLLHTQFICNDDKFWLIELTRRCPGDLYSRLIQLSSGFQYAKMYIDGFLGNLRKSINENGKNYILRHTISTDREQDFYSINCQVPVCMIDYISLAKSGERIKKSPFGRVGVMFLKCANERDMYETKDLIMQRKLYSLSV</sequence>
<dbReference type="PANTHER" id="PTHR43585">
    <property type="entry name" value="FUMIPYRROLE BIOSYNTHESIS PROTEIN C"/>
    <property type="match status" value="1"/>
</dbReference>
<proteinExistence type="predicted"/>
<dbReference type="RefSeq" id="WP_005880093.1">
    <property type="nucleotide sequence ID" value="NZ_CP019430.1"/>
</dbReference>